<evidence type="ECO:0000256" key="3">
    <source>
        <dbReference type="ARBA" id="ARBA00022679"/>
    </source>
</evidence>
<name>F0SP84_RUBBR</name>
<dbReference type="InterPro" id="IPR015421">
    <property type="entry name" value="PyrdxlP-dep_Trfase_major"/>
</dbReference>
<proteinExistence type="inferred from homology"/>
<dbReference type="HOGENOM" id="CLU_003433_0_0_0"/>
<dbReference type="PANTHER" id="PTHR11601:SF34">
    <property type="entry name" value="CYSTEINE DESULFURASE"/>
    <property type="match status" value="1"/>
</dbReference>
<protein>
    <submittedName>
        <fullName evidence="10">Cysteine desulfurase</fullName>
        <ecNumber evidence="10">2.8.1.7</ecNumber>
    </submittedName>
</protein>
<evidence type="ECO:0000256" key="1">
    <source>
        <dbReference type="ARBA" id="ARBA00001933"/>
    </source>
</evidence>
<dbReference type="SUPFAM" id="SSF53383">
    <property type="entry name" value="PLP-dependent transferases"/>
    <property type="match status" value="1"/>
</dbReference>
<evidence type="ECO:0000259" key="9">
    <source>
        <dbReference type="Pfam" id="PF00266"/>
    </source>
</evidence>
<evidence type="ECO:0000313" key="10">
    <source>
        <dbReference type="EMBL" id="ADY62192.1"/>
    </source>
</evidence>
<dbReference type="GO" id="GO:0051536">
    <property type="term" value="F:iron-sulfur cluster binding"/>
    <property type="evidence" value="ECO:0007669"/>
    <property type="project" value="UniProtKB-KW"/>
</dbReference>
<dbReference type="OrthoDB" id="9808002at2"/>
<keyword evidence="7" id="KW-0411">Iron-sulfur</keyword>
<evidence type="ECO:0000256" key="8">
    <source>
        <dbReference type="ARBA" id="ARBA00050776"/>
    </source>
</evidence>
<comment type="similarity">
    <text evidence="2">Belongs to the class-V pyridoxal-phosphate-dependent aminotransferase family. NifS/IscS subfamily.</text>
</comment>
<dbReference type="Pfam" id="PF00266">
    <property type="entry name" value="Aminotran_5"/>
    <property type="match status" value="1"/>
</dbReference>
<evidence type="ECO:0000256" key="7">
    <source>
        <dbReference type="ARBA" id="ARBA00023014"/>
    </source>
</evidence>
<keyword evidence="6" id="KW-0408">Iron</keyword>
<evidence type="ECO:0000256" key="6">
    <source>
        <dbReference type="ARBA" id="ARBA00023004"/>
    </source>
</evidence>
<dbReference type="Gene3D" id="1.10.260.50">
    <property type="match status" value="1"/>
</dbReference>
<keyword evidence="11" id="KW-1185">Reference proteome</keyword>
<dbReference type="EC" id="2.8.1.7" evidence="10"/>
<organism evidence="10 11">
    <name type="scientific">Rubinisphaera brasiliensis (strain ATCC 49424 / DSM 5305 / JCM 21570 / IAM 15109 / NBRC 103401 / IFAM 1448)</name>
    <name type="common">Planctomyces brasiliensis</name>
    <dbReference type="NCBI Taxonomy" id="756272"/>
    <lineage>
        <taxon>Bacteria</taxon>
        <taxon>Pseudomonadati</taxon>
        <taxon>Planctomycetota</taxon>
        <taxon>Planctomycetia</taxon>
        <taxon>Planctomycetales</taxon>
        <taxon>Planctomycetaceae</taxon>
        <taxon>Rubinisphaera</taxon>
    </lineage>
</organism>
<dbReference type="EMBL" id="CP002546">
    <property type="protein sequence ID" value="ADY62192.1"/>
    <property type="molecule type" value="Genomic_DNA"/>
</dbReference>
<reference evidence="11" key="1">
    <citation type="submission" date="2011-02" db="EMBL/GenBank/DDBJ databases">
        <title>The complete genome of Planctomyces brasiliensis DSM 5305.</title>
        <authorList>
            <person name="Lucas S."/>
            <person name="Copeland A."/>
            <person name="Lapidus A."/>
            <person name="Bruce D."/>
            <person name="Goodwin L."/>
            <person name="Pitluck S."/>
            <person name="Kyrpides N."/>
            <person name="Mavromatis K."/>
            <person name="Pagani I."/>
            <person name="Ivanova N."/>
            <person name="Ovchinnikova G."/>
            <person name="Lu M."/>
            <person name="Detter J.C."/>
            <person name="Han C."/>
            <person name="Land M."/>
            <person name="Hauser L."/>
            <person name="Markowitz V."/>
            <person name="Cheng J.-F."/>
            <person name="Hugenholtz P."/>
            <person name="Woyke T."/>
            <person name="Wu D."/>
            <person name="Tindall B."/>
            <person name="Pomrenke H.G."/>
            <person name="Brambilla E."/>
            <person name="Klenk H.-P."/>
            <person name="Eisen J.A."/>
        </authorList>
    </citation>
    <scope>NUCLEOTIDE SEQUENCE [LARGE SCALE GENOMIC DNA]</scope>
    <source>
        <strain evidence="11">ATCC 49424 / DSM 5305 / JCM 21570 / NBRC 103401 / IFAM 1448</strain>
    </source>
</reference>
<dbReference type="InterPro" id="IPR015422">
    <property type="entry name" value="PyrdxlP-dep_Trfase_small"/>
</dbReference>
<dbReference type="GO" id="GO:0046872">
    <property type="term" value="F:metal ion binding"/>
    <property type="evidence" value="ECO:0007669"/>
    <property type="project" value="UniProtKB-KW"/>
</dbReference>
<evidence type="ECO:0000256" key="2">
    <source>
        <dbReference type="ARBA" id="ARBA00006490"/>
    </source>
</evidence>
<keyword evidence="4" id="KW-0479">Metal-binding</keyword>
<gene>
    <name evidence="10" type="ordered locus">Plabr_4621</name>
</gene>
<dbReference type="RefSeq" id="WP_013630896.1">
    <property type="nucleotide sequence ID" value="NC_015174.1"/>
</dbReference>
<dbReference type="PIRSF" id="PIRSF005572">
    <property type="entry name" value="NifS"/>
    <property type="match status" value="1"/>
</dbReference>
<accession>F0SP84</accession>
<sequence>MPRPVFYLDANATTPTDPRVWDAMRRVSETAYGNPGSSHQIGRKARQALEDSRESIARILDASSRELIFTSGATESTNLALLGMAAAVPPEKRTLAISAGEHPATAETAERLQKQGWRIETISLDSAGRMIPDAIEALPWSELGLLAVLYANNETGVIQDLTRIREQCSEHRIPWHVDVTQAVGRIPVSLRNIGATAASFGVHKCHGPRGIGGLMLTEGVPFVPEMVGGFQELSRRPGTEAVALAAGMATALEIWQAQQDEYTAHVRSLRDRFEQQLTELAAPLVINGLEAERLPNTSNITFPGVEGEALLIALDLEGVCCSLGSACASGSVEPSPVLLAMGLETETAKSSMRFSLHRELTLDEIVEASKRIAAAVNRLRGGK</sequence>
<evidence type="ECO:0000313" key="11">
    <source>
        <dbReference type="Proteomes" id="UP000006860"/>
    </source>
</evidence>
<comment type="catalytic activity">
    <reaction evidence="8">
        <text>(sulfur carrier)-H + L-cysteine = (sulfur carrier)-SH + L-alanine</text>
        <dbReference type="Rhea" id="RHEA:43892"/>
        <dbReference type="Rhea" id="RHEA-COMP:14737"/>
        <dbReference type="Rhea" id="RHEA-COMP:14739"/>
        <dbReference type="ChEBI" id="CHEBI:29917"/>
        <dbReference type="ChEBI" id="CHEBI:35235"/>
        <dbReference type="ChEBI" id="CHEBI:57972"/>
        <dbReference type="ChEBI" id="CHEBI:64428"/>
        <dbReference type="EC" id="2.8.1.7"/>
    </reaction>
</comment>
<dbReference type="AlphaFoldDB" id="F0SP84"/>
<dbReference type="InterPro" id="IPR000192">
    <property type="entry name" value="Aminotrans_V_dom"/>
</dbReference>
<dbReference type="PANTHER" id="PTHR11601">
    <property type="entry name" value="CYSTEINE DESULFURYLASE FAMILY MEMBER"/>
    <property type="match status" value="1"/>
</dbReference>
<dbReference type="eggNOG" id="COG1104">
    <property type="taxonomic scope" value="Bacteria"/>
</dbReference>
<dbReference type="Gene3D" id="3.40.640.10">
    <property type="entry name" value="Type I PLP-dependent aspartate aminotransferase-like (Major domain)"/>
    <property type="match status" value="1"/>
</dbReference>
<dbReference type="InterPro" id="IPR015424">
    <property type="entry name" value="PyrdxlP-dep_Trfase"/>
</dbReference>
<comment type="cofactor">
    <cofactor evidence="1">
        <name>pyridoxal 5'-phosphate</name>
        <dbReference type="ChEBI" id="CHEBI:597326"/>
    </cofactor>
</comment>
<dbReference type="STRING" id="756272.Plabr_4621"/>
<dbReference type="Gene3D" id="3.90.1150.10">
    <property type="entry name" value="Aspartate Aminotransferase, domain 1"/>
    <property type="match status" value="1"/>
</dbReference>
<keyword evidence="3 10" id="KW-0808">Transferase</keyword>
<feature type="domain" description="Aminotransferase class V" evidence="9">
    <location>
        <begin position="7"/>
        <end position="365"/>
    </location>
</feature>
<evidence type="ECO:0000256" key="4">
    <source>
        <dbReference type="ARBA" id="ARBA00022723"/>
    </source>
</evidence>
<dbReference type="GO" id="GO:0031071">
    <property type="term" value="F:cysteine desulfurase activity"/>
    <property type="evidence" value="ECO:0007669"/>
    <property type="project" value="UniProtKB-EC"/>
</dbReference>
<evidence type="ECO:0000256" key="5">
    <source>
        <dbReference type="ARBA" id="ARBA00022898"/>
    </source>
</evidence>
<keyword evidence="5" id="KW-0663">Pyridoxal phosphate</keyword>
<dbReference type="InterPro" id="IPR016454">
    <property type="entry name" value="Cysteine_dSase"/>
</dbReference>
<dbReference type="KEGG" id="pbs:Plabr_4621"/>
<dbReference type="Proteomes" id="UP000006860">
    <property type="component" value="Chromosome"/>
</dbReference>